<dbReference type="EMBL" id="KE504164">
    <property type="protein sequence ID" value="EPS98584.1"/>
    <property type="molecule type" value="Genomic_DNA"/>
</dbReference>
<keyword evidence="6" id="KW-0325">Glycoprotein</keyword>
<dbReference type="PROSITE" id="PS00560">
    <property type="entry name" value="CARBOXYPEPT_SER_HIS"/>
    <property type="match status" value="1"/>
</dbReference>
<dbReference type="Pfam" id="PF00450">
    <property type="entry name" value="Peptidase_S10"/>
    <property type="match status" value="1"/>
</dbReference>
<dbReference type="EC" id="3.4.16.-" evidence="7"/>
<keyword evidence="3 7" id="KW-0645">Protease</keyword>
<proteinExistence type="inferred from homology"/>
<evidence type="ECO:0000256" key="6">
    <source>
        <dbReference type="ARBA" id="ARBA00023180"/>
    </source>
</evidence>
<sequence>MIWPRLSGLLAVAVAAAASAAQHSFTIQQGVNPGDPFTAERYDAGLFTPLGDLSALSTDVYTTLSHPFFPNYNVRIKKSDFCDGTVGAYTGYIDIQARHLFFYFFESRSDPAQDDVIFWTNGGPGCSSSLGLFMELGPCRVTNPDNATFNPFSWNEKANIFFIDQPVGVGFSYAEYGETVNNTPEAAKDIAAFVAIFFEHFSQFKGRGFHMAGESYGGRYIPVFAAEVYDQNAKLVEAGLTPVNLSSIMIGNGCTDFASMTTSYYDMTCSPASVDPIMDISSCVRMKQALPRCQAALQKSCVDQFDSMNCEAATLFCSAEISDPFFATGYNPYDISKPCDGPIEETLCYPVTKAIGAYLDRPDVREQIGVDPSLSANFSSCSNEVGAAFTAANDDMFPTQFYIAALLERGVRVLIYVGANDWICNWVGNDRMLLDLEWSGQNEFVNEPLNVWTVDGATAAGLTRSAGNLTFATIYGAGHMVPYDKPAESLELTKRWLSGKEL</sequence>
<evidence type="ECO:0000256" key="3">
    <source>
        <dbReference type="ARBA" id="ARBA00022670"/>
    </source>
</evidence>
<dbReference type="PANTHER" id="PTHR11802:SF113">
    <property type="entry name" value="SERINE CARBOXYPEPTIDASE CTSA-4.1"/>
    <property type="match status" value="1"/>
</dbReference>
<dbReference type="FunFam" id="3.40.50.1820:FF:000226">
    <property type="entry name" value="Carboxypeptidase"/>
    <property type="match status" value="1"/>
</dbReference>
<dbReference type="InterPro" id="IPR029058">
    <property type="entry name" value="AB_hydrolase_fold"/>
</dbReference>
<evidence type="ECO:0000256" key="2">
    <source>
        <dbReference type="ARBA" id="ARBA00022645"/>
    </source>
</evidence>
<dbReference type="GO" id="GO:0004185">
    <property type="term" value="F:serine-type carboxypeptidase activity"/>
    <property type="evidence" value="ECO:0007669"/>
    <property type="project" value="UniProtKB-UniRule"/>
</dbReference>
<dbReference type="GO" id="GO:0000324">
    <property type="term" value="C:fungal-type vacuole"/>
    <property type="evidence" value="ECO:0007669"/>
    <property type="project" value="TreeGrafter"/>
</dbReference>
<accession>S8FJR3</accession>
<reference evidence="8 9" key="1">
    <citation type="journal article" date="2012" name="Science">
        <title>The Paleozoic origin of enzymatic lignin decomposition reconstructed from 31 fungal genomes.</title>
        <authorList>
            <person name="Floudas D."/>
            <person name="Binder M."/>
            <person name="Riley R."/>
            <person name="Barry K."/>
            <person name="Blanchette R.A."/>
            <person name="Henrissat B."/>
            <person name="Martinez A.T."/>
            <person name="Otillar R."/>
            <person name="Spatafora J.W."/>
            <person name="Yadav J.S."/>
            <person name="Aerts A."/>
            <person name="Benoit I."/>
            <person name="Boyd A."/>
            <person name="Carlson A."/>
            <person name="Copeland A."/>
            <person name="Coutinho P.M."/>
            <person name="de Vries R.P."/>
            <person name="Ferreira P."/>
            <person name="Findley K."/>
            <person name="Foster B."/>
            <person name="Gaskell J."/>
            <person name="Glotzer D."/>
            <person name="Gorecki P."/>
            <person name="Heitman J."/>
            <person name="Hesse C."/>
            <person name="Hori C."/>
            <person name="Igarashi K."/>
            <person name="Jurgens J.A."/>
            <person name="Kallen N."/>
            <person name="Kersten P."/>
            <person name="Kohler A."/>
            <person name="Kuees U."/>
            <person name="Kumar T.K.A."/>
            <person name="Kuo A."/>
            <person name="LaButti K."/>
            <person name="Larrondo L.F."/>
            <person name="Lindquist E."/>
            <person name="Ling A."/>
            <person name="Lombard V."/>
            <person name="Lucas S."/>
            <person name="Lundell T."/>
            <person name="Martin R."/>
            <person name="McLaughlin D.J."/>
            <person name="Morgenstern I."/>
            <person name="Morin E."/>
            <person name="Murat C."/>
            <person name="Nagy L.G."/>
            <person name="Nolan M."/>
            <person name="Ohm R.A."/>
            <person name="Patyshakuliyeva A."/>
            <person name="Rokas A."/>
            <person name="Ruiz-Duenas F.J."/>
            <person name="Sabat G."/>
            <person name="Salamov A."/>
            <person name="Samejima M."/>
            <person name="Schmutz J."/>
            <person name="Slot J.C."/>
            <person name="St John F."/>
            <person name="Stenlid J."/>
            <person name="Sun H."/>
            <person name="Sun S."/>
            <person name="Syed K."/>
            <person name="Tsang A."/>
            <person name="Wiebenga A."/>
            <person name="Young D."/>
            <person name="Pisabarro A."/>
            <person name="Eastwood D.C."/>
            <person name="Martin F."/>
            <person name="Cullen D."/>
            <person name="Grigoriev I.V."/>
            <person name="Hibbett D.S."/>
        </authorList>
    </citation>
    <scope>NUCLEOTIDE SEQUENCE</scope>
    <source>
        <strain evidence="9">FP-58527</strain>
    </source>
</reference>
<dbReference type="Gene3D" id="3.40.50.1820">
    <property type="entry name" value="alpha/beta hydrolase"/>
    <property type="match status" value="1"/>
</dbReference>
<dbReference type="eggNOG" id="KOG1282">
    <property type="taxonomic scope" value="Eukaryota"/>
</dbReference>
<dbReference type="InterPro" id="IPR001563">
    <property type="entry name" value="Peptidase_S10"/>
</dbReference>
<dbReference type="Gene3D" id="1.10.287.410">
    <property type="match status" value="1"/>
</dbReference>
<comment type="similarity">
    <text evidence="1 7">Belongs to the peptidase S10 family.</text>
</comment>
<evidence type="ECO:0000256" key="7">
    <source>
        <dbReference type="RuleBase" id="RU361156"/>
    </source>
</evidence>
<dbReference type="STRING" id="743788.S8FJR3"/>
<name>S8FJR3_FOMSC</name>
<dbReference type="InterPro" id="IPR018202">
    <property type="entry name" value="Ser_caboxypep_ser_AS"/>
</dbReference>
<dbReference type="PROSITE" id="PS00131">
    <property type="entry name" value="CARBOXYPEPT_SER_SER"/>
    <property type="match status" value="1"/>
</dbReference>
<evidence type="ECO:0000256" key="5">
    <source>
        <dbReference type="ARBA" id="ARBA00022801"/>
    </source>
</evidence>
<evidence type="ECO:0000313" key="8">
    <source>
        <dbReference type="EMBL" id="EPS98584.1"/>
    </source>
</evidence>
<organism evidence="8 9">
    <name type="scientific">Fomitopsis schrenkii</name>
    <name type="common">Brown rot fungus</name>
    <dbReference type="NCBI Taxonomy" id="2126942"/>
    <lineage>
        <taxon>Eukaryota</taxon>
        <taxon>Fungi</taxon>
        <taxon>Dikarya</taxon>
        <taxon>Basidiomycota</taxon>
        <taxon>Agaricomycotina</taxon>
        <taxon>Agaricomycetes</taxon>
        <taxon>Polyporales</taxon>
        <taxon>Fomitopsis</taxon>
    </lineage>
</organism>
<keyword evidence="9" id="KW-1185">Reference proteome</keyword>
<dbReference type="InterPro" id="IPR033124">
    <property type="entry name" value="Ser_caboxypep_his_AS"/>
</dbReference>
<protein>
    <recommendedName>
        <fullName evidence="7">Carboxypeptidase</fullName>
        <ecNumber evidence="7">3.4.16.-</ecNumber>
    </recommendedName>
</protein>
<keyword evidence="4 7" id="KW-0732">Signal</keyword>
<dbReference type="PANTHER" id="PTHR11802">
    <property type="entry name" value="SERINE PROTEASE FAMILY S10 SERINE CARBOXYPEPTIDASE"/>
    <property type="match status" value="1"/>
</dbReference>
<keyword evidence="5 7" id="KW-0378">Hydrolase</keyword>
<gene>
    <name evidence="8" type="ORF">FOMPIDRAFT_1024590</name>
</gene>
<keyword evidence="2 7" id="KW-0121">Carboxypeptidase</keyword>
<evidence type="ECO:0000313" key="9">
    <source>
        <dbReference type="Proteomes" id="UP000015241"/>
    </source>
</evidence>
<dbReference type="InParanoid" id="S8FJR3"/>
<dbReference type="GO" id="GO:0006508">
    <property type="term" value="P:proteolysis"/>
    <property type="evidence" value="ECO:0007669"/>
    <property type="project" value="UniProtKB-KW"/>
</dbReference>
<feature type="chain" id="PRO_5005146729" description="Carboxypeptidase" evidence="7">
    <location>
        <begin position="22"/>
        <end position="502"/>
    </location>
</feature>
<evidence type="ECO:0000256" key="1">
    <source>
        <dbReference type="ARBA" id="ARBA00009431"/>
    </source>
</evidence>
<dbReference type="HOGENOM" id="CLU_008523_10_4_1"/>
<evidence type="ECO:0000256" key="4">
    <source>
        <dbReference type="ARBA" id="ARBA00022729"/>
    </source>
</evidence>
<dbReference type="OrthoDB" id="443318at2759"/>
<dbReference type="PRINTS" id="PR00724">
    <property type="entry name" value="CRBOXYPTASEC"/>
</dbReference>
<dbReference type="AlphaFoldDB" id="S8FJR3"/>
<dbReference type="SUPFAM" id="SSF53474">
    <property type="entry name" value="alpha/beta-Hydrolases"/>
    <property type="match status" value="1"/>
</dbReference>
<dbReference type="Proteomes" id="UP000015241">
    <property type="component" value="Unassembled WGS sequence"/>
</dbReference>
<feature type="signal peptide" evidence="7">
    <location>
        <begin position="1"/>
        <end position="21"/>
    </location>
</feature>